<proteinExistence type="predicted"/>
<sequence>MNDVSPGNPCPFLRALVSQGLLPDGGASLGEVTQTIRRVAATGDGSPDLPAVAIRAIALIANGLGPFSLARNATSGVRLNELRNGPLDKKGAGSGILDSQARVVDAELKRLATFASNKTDASGRTELGLSLDELTTMMDANFERAAGRRRAVDRRLMDGEWPVLLKVLGKEGPNGRYLAVADVNTLIKERRLPARMAGPLKKGA</sequence>
<name>A0ABU9BZP8_9BURK</name>
<comment type="caution">
    <text evidence="1">The sequence shown here is derived from an EMBL/GenBank/DDBJ whole genome shotgun (WGS) entry which is preliminary data.</text>
</comment>
<organism evidence="1 2">
    <name type="scientific">Ideonella lacteola</name>
    <dbReference type="NCBI Taxonomy" id="2984193"/>
    <lineage>
        <taxon>Bacteria</taxon>
        <taxon>Pseudomonadati</taxon>
        <taxon>Pseudomonadota</taxon>
        <taxon>Betaproteobacteria</taxon>
        <taxon>Burkholderiales</taxon>
        <taxon>Sphaerotilaceae</taxon>
        <taxon>Ideonella</taxon>
    </lineage>
</organism>
<keyword evidence="2" id="KW-1185">Reference proteome</keyword>
<dbReference type="RefSeq" id="WP_341428479.1">
    <property type="nucleotide sequence ID" value="NZ_JBBUTG010000024.1"/>
</dbReference>
<evidence type="ECO:0000313" key="2">
    <source>
        <dbReference type="Proteomes" id="UP001371218"/>
    </source>
</evidence>
<dbReference type="Proteomes" id="UP001371218">
    <property type="component" value="Unassembled WGS sequence"/>
</dbReference>
<accession>A0ABU9BZP8</accession>
<gene>
    <name evidence="1" type="ORF">AACH06_24795</name>
</gene>
<dbReference type="EMBL" id="JBBUTG010000024">
    <property type="protein sequence ID" value="MEK8034055.1"/>
    <property type="molecule type" value="Genomic_DNA"/>
</dbReference>
<protein>
    <submittedName>
        <fullName evidence="1">Uncharacterized protein</fullName>
    </submittedName>
</protein>
<evidence type="ECO:0000313" key="1">
    <source>
        <dbReference type="EMBL" id="MEK8034055.1"/>
    </source>
</evidence>
<reference evidence="1 2" key="1">
    <citation type="submission" date="2024-04" db="EMBL/GenBank/DDBJ databases">
        <title>Novel species of the genus Ideonella isolated from streams.</title>
        <authorList>
            <person name="Lu H."/>
        </authorList>
    </citation>
    <scope>NUCLEOTIDE SEQUENCE [LARGE SCALE GENOMIC DNA]</scope>
    <source>
        <strain evidence="1 2">DXS29W</strain>
    </source>
</reference>